<dbReference type="RefSeq" id="WP_094253404.1">
    <property type="nucleotide sequence ID" value="NZ_JBHLXL010000001.1"/>
</dbReference>
<name>A0A235F8A8_9BACL</name>
<comment type="caution">
    <text evidence="2">The sequence shown here is derived from an EMBL/GenBank/DDBJ whole genome shotgun (WGS) entry which is preliminary data.</text>
</comment>
<dbReference type="AlphaFoldDB" id="A0A235F8A8"/>
<organism evidence="2 3">
    <name type="scientific">Fictibacillus aquaticus</name>
    <dbReference type="NCBI Taxonomy" id="2021314"/>
    <lineage>
        <taxon>Bacteria</taxon>
        <taxon>Bacillati</taxon>
        <taxon>Bacillota</taxon>
        <taxon>Bacilli</taxon>
        <taxon>Bacillales</taxon>
        <taxon>Fictibacillaceae</taxon>
        <taxon>Fictibacillus</taxon>
    </lineage>
</organism>
<feature type="transmembrane region" description="Helical" evidence="1">
    <location>
        <begin position="192"/>
        <end position="212"/>
    </location>
</feature>
<feature type="transmembrane region" description="Helical" evidence="1">
    <location>
        <begin position="137"/>
        <end position="155"/>
    </location>
</feature>
<evidence type="ECO:0000313" key="3">
    <source>
        <dbReference type="Proteomes" id="UP000215059"/>
    </source>
</evidence>
<keyword evidence="3" id="KW-1185">Reference proteome</keyword>
<feature type="transmembrane region" description="Helical" evidence="1">
    <location>
        <begin position="47"/>
        <end position="71"/>
    </location>
</feature>
<keyword evidence="1" id="KW-0472">Membrane</keyword>
<evidence type="ECO:0000256" key="1">
    <source>
        <dbReference type="SAM" id="Phobius"/>
    </source>
</evidence>
<keyword evidence="1" id="KW-0812">Transmembrane</keyword>
<dbReference type="OrthoDB" id="1796359at2"/>
<keyword evidence="1" id="KW-1133">Transmembrane helix</keyword>
<dbReference type="EMBL" id="NOII01000010">
    <property type="protein sequence ID" value="OYD56915.1"/>
    <property type="molecule type" value="Genomic_DNA"/>
</dbReference>
<evidence type="ECO:0000313" key="2">
    <source>
        <dbReference type="EMBL" id="OYD56915.1"/>
    </source>
</evidence>
<gene>
    <name evidence="2" type="ORF">CGZ90_15295</name>
</gene>
<dbReference type="Proteomes" id="UP000215059">
    <property type="component" value="Unassembled WGS sequence"/>
</dbReference>
<sequence length="218" mass="25067">MEFIQIGSIPLLLEHFYLFLSMISSLLAVFLWGRLKSGKTPLFFNDLARGYIHAFIFWKLSPIIFSFFSVWENPLSLLFFIGGSKGLVLAGIYLCIFVLLLLRKNGKILELLAWTIIGVTTTISFSIWPLIQKGQITQFFILTMLLFLYFIWTFSEENSKQIVFKAAVIHIAGIVISPYYSIPSLGTGLHVYFLLSYIIIFLASSLNLNTVIEEWKWR</sequence>
<protein>
    <submittedName>
        <fullName evidence="2">Uncharacterized protein</fullName>
    </submittedName>
</protein>
<feature type="transmembrane region" description="Helical" evidence="1">
    <location>
        <begin position="111"/>
        <end position="131"/>
    </location>
</feature>
<feature type="transmembrane region" description="Helical" evidence="1">
    <location>
        <begin position="162"/>
        <end position="180"/>
    </location>
</feature>
<reference evidence="2 3" key="1">
    <citation type="submission" date="2017-07" db="EMBL/GenBank/DDBJ databases">
        <title>Fictibacillus sp. nov. GDSW-R2A3 Genome sequencing and assembly.</title>
        <authorList>
            <person name="Mayilraj S."/>
        </authorList>
    </citation>
    <scope>NUCLEOTIDE SEQUENCE [LARGE SCALE GENOMIC DNA]</scope>
    <source>
        <strain evidence="2 3">GDSW-R2A3</strain>
    </source>
</reference>
<accession>A0A235F8A8</accession>
<feature type="transmembrane region" description="Helical" evidence="1">
    <location>
        <begin position="77"/>
        <end position="102"/>
    </location>
</feature>
<feature type="transmembrane region" description="Helical" evidence="1">
    <location>
        <begin position="16"/>
        <end position="35"/>
    </location>
</feature>
<proteinExistence type="predicted"/>